<dbReference type="Proteomes" id="UP000696294">
    <property type="component" value="Unassembled WGS sequence"/>
</dbReference>
<accession>A0ABX1BGH2</accession>
<dbReference type="EMBL" id="JAATEP010000055">
    <property type="protein sequence ID" value="NJP96864.1"/>
    <property type="molecule type" value="Genomic_DNA"/>
</dbReference>
<evidence type="ECO:0000313" key="3">
    <source>
        <dbReference type="Proteomes" id="UP000696294"/>
    </source>
</evidence>
<organism evidence="2 3">
    <name type="scientific">Nonomuraea composti</name>
    <dbReference type="NCBI Taxonomy" id="2720023"/>
    <lineage>
        <taxon>Bacteria</taxon>
        <taxon>Bacillati</taxon>
        <taxon>Actinomycetota</taxon>
        <taxon>Actinomycetes</taxon>
        <taxon>Streptosporangiales</taxon>
        <taxon>Streptosporangiaceae</taxon>
        <taxon>Nonomuraea</taxon>
    </lineage>
</organism>
<dbReference type="InterPro" id="IPR012349">
    <property type="entry name" value="Split_barrel_FMN-bd"/>
</dbReference>
<name>A0ABX1BGH2_9ACTN</name>
<feature type="compositionally biased region" description="Low complexity" evidence="1">
    <location>
        <begin position="18"/>
        <end position="39"/>
    </location>
</feature>
<gene>
    <name evidence="2" type="ORF">HCN51_46845</name>
</gene>
<reference evidence="2 3" key="1">
    <citation type="submission" date="2020-03" db="EMBL/GenBank/DDBJ databases">
        <title>WGS of actinomycetes isolated from Thailand.</title>
        <authorList>
            <person name="Thawai C."/>
        </authorList>
    </citation>
    <scope>NUCLEOTIDE SEQUENCE [LARGE SCALE GENOMIC DNA]</scope>
    <source>
        <strain evidence="2 3">FMUSA5-5</strain>
    </source>
</reference>
<evidence type="ECO:0000313" key="2">
    <source>
        <dbReference type="EMBL" id="NJP96864.1"/>
    </source>
</evidence>
<dbReference type="InterPro" id="IPR004378">
    <property type="entry name" value="F420H2_quin_Rdtase"/>
</dbReference>
<comment type="caution">
    <text evidence="2">The sequence shown here is derived from an EMBL/GenBank/DDBJ whole genome shotgun (WGS) entry which is preliminary data.</text>
</comment>
<sequence length="178" mass="19628">MADATPDATPDPAPDHPAQPTQPAQPAQPEQPSRPPRQFRSSRGRRVGDAVISVFIRAGLVPHSYLLTTRGRKSGLPRVNPVTVVEHAGKRWLVAPYGVVSWVHNVRADGHVSLRRRFETRAYTVREATPQEAGPVLKRYVAIATPTRPYFLATPDSPVEDFVAEADHHPVFELIPAN</sequence>
<dbReference type="Gene3D" id="2.30.110.10">
    <property type="entry name" value="Electron Transport, Fmn-binding Protein, Chain A"/>
    <property type="match status" value="1"/>
</dbReference>
<dbReference type="RefSeq" id="WP_168018388.1">
    <property type="nucleotide sequence ID" value="NZ_JAATEP010000055.1"/>
</dbReference>
<proteinExistence type="predicted"/>
<feature type="region of interest" description="Disordered" evidence="1">
    <location>
        <begin position="1"/>
        <end position="45"/>
    </location>
</feature>
<evidence type="ECO:0000256" key="1">
    <source>
        <dbReference type="SAM" id="MobiDB-lite"/>
    </source>
</evidence>
<dbReference type="NCBIfam" id="TIGR00026">
    <property type="entry name" value="hi_GC_TIGR00026"/>
    <property type="match status" value="1"/>
</dbReference>
<keyword evidence="3" id="KW-1185">Reference proteome</keyword>
<dbReference type="Pfam" id="PF04075">
    <property type="entry name" value="F420H2_quin_red"/>
    <property type="match status" value="1"/>
</dbReference>
<protein>
    <submittedName>
        <fullName evidence="2">Nitroreductase family deazaflavin-dependent oxidoreductase</fullName>
    </submittedName>
</protein>